<accession>A0A1V8MAQ8</accession>
<feature type="domain" description="MobA-like NTP transferase" evidence="2">
    <location>
        <begin position="2"/>
        <end position="156"/>
    </location>
</feature>
<dbReference type="Proteomes" id="UP000191980">
    <property type="component" value="Unassembled WGS sequence"/>
</dbReference>
<organism evidence="3 4">
    <name type="scientific">Methyloprofundus sedimenti</name>
    <dbReference type="NCBI Taxonomy" id="1420851"/>
    <lineage>
        <taxon>Bacteria</taxon>
        <taxon>Pseudomonadati</taxon>
        <taxon>Pseudomonadota</taxon>
        <taxon>Gammaproteobacteria</taxon>
        <taxon>Methylococcales</taxon>
        <taxon>Methylococcaceae</taxon>
        <taxon>Methyloprofundus</taxon>
    </lineage>
</organism>
<gene>
    <name evidence="3" type="ORF">AU255_01080</name>
</gene>
<comment type="caution">
    <text evidence="3">The sequence shown here is derived from an EMBL/GenBank/DDBJ whole genome shotgun (WGS) entry which is preliminary data.</text>
</comment>
<dbReference type="PANTHER" id="PTHR43777">
    <property type="entry name" value="MOLYBDENUM COFACTOR CYTIDYLYLTRANSFERASE"/>
    <property type="match status" value="1"/>
</dbReference>
<keyword evidence="4" id="KW-1185">Reference proteome</keyword>
<evidence type="ECO:0000313" key="4">
    <source>
        <dbReference type="Proteomes" id="UP000191980"/>
    </source>
</evidence>
<dbReference type="EMBL" id="LPUF01000001">
    <property type="protein sequence ID" value="OQK18645.1"/>
    <property type="molecule type" value="Genomic_DNA"/>
</dbReference>
<evidence type="ECO:0000313" key="3">
    <source>
        <dbReference type="EMBL" id="OQK18645.1"/>
    </source>
</evidence>
<evidence type="ECO:0000256" key="1">
    <source>
        <dbReference type="ARBA" id="ARBA00022842"/>
    </source>
</evidence>
<evidence type="ECO:0000259" key="2">
    <source>
        <dbReference type="Pfam" id="PF12804"/>
    </source>
</evidence>
<dbReference type="AlphaFoldDB" id="A0A1V8MAQ8"/>
<dbReference type="InterPro" id="IPR029044">
    <property type="entry name" value="Nucleotide-diphossugar_trans"/>
</dbReference>
<dbReference type="PANTHER" id="PTHR43777:SF1">
    <property type="entry name" value="MOLYBDENUM COFACTOR CYTIDYLYLTRANSFERASE"/>
    <property type="match status" value="1"/>
</dbReference>
<sequence length="186" mass="19440">MLAAGSGRRFGSDKLLHALPNGELMAVQACRNLLAGVDKVLAVVRPGNEVLVECLKAEGAVVEVCLAADQGMGASLAFGVGASASAFGWLIALADMPSIAPTSIVQVANALRTGELIAAPSYQGRRGHPVGFSSDLYRDLISLSGDIGAKSLLQSKKDQVYLVKCNDPGILMDIDQPDDLKLLNHK</sequence>
<dbReference type="Pfam" id="PF12804">
    <property type="entry name" value="NTP_transf_3"/>
    <property type="match status" value="1"/>
</dbReference>
<dbReference type="STRING" id="1420851.AU255_01080"/>
<dbReference type="InterPro" id="IPR025877">
    <property type="entry name" value="MobA-like_NTP_Trfase"/>
</dbReference>
<dbReference type="GO" id="GO:0016779">
    <property type="term" value="F:nucleotidyltransferase activity"/>
    <property type="evidence" value="ECO:0007669"/>
    <property type="project" value="UniProtKB-ARBA"/>
</dbReference>
<reference evidence="3 4" key="1">
    <citation type="submission" date="2015-12" db="EMBL/GenBank/DDBJ databases">
        <authorList>
            <person name="Shamseldin A."/>
            <person name="Moawad H."/>
            <person name="Abd El-Rahim W.M."/>
            <person name="Sadowsky M.J."/>
        </authorList>
    </citation>
    <scope>NUCLEOTIDE SEQUENCE [LARGE SCALE GENOMIC DNA]</scope>
    <source>
        <strain evidence="3 4">WF1</strain>
    </source>
</reference>
<keyword evidence="1" id="KW-0460">Magnesium</keyword>
<proteinExistence type="predicted"/>
<dbReference type="SUPFAM" id="SSF53448">
    <property type="entry name" value="Nucleotide-diphospho-sugar transferases"/>
    <property type="match status" value="1"/>
</dbReference>
<name>A0A1V8MAQ8_9GAMM</name>
<dbReference type="CDD" id="cd04182">
    <property type="entry name" value="GT_2_like_f"/>
    <property type="match status" value="1"/>
</dbReference>
<dbReference type="Gene3D" id="3.90.550.10">
    <property type="entry name" value="Spore Coat Polysaccharide Biosynthesis Protein SpsA, Chain A"/>
    <property type="match status" value="1"/>
</dbReference>
<protein>
    <submittedName>
        <fullName evidence="3">Molybdopterin-guanine dinucleotide biosynthesis protein MobA</fullName>
    </submittedName>
</protein>